<feature type="region of interest" description="Disordered" evidence="1">
    <location>
        <begin position="656"/>
        <end position="679"/>
    </location>
</feature>
<evidence type="ECO:0000313" key="2">
    <source>
        <dbReference type="EMBL" id="PNH02023.1"/>
    </source>
</evidence>
<feature type="region of interest" description="Disordered" evidence="1">
    <location>
        <begin position="137"/>
        <end position="252"/>
    </location>
</feature>
<feature type="compositionally biased region" description="Gly residues" evidence="1">
    <location>
        <begin position="802"/>
        <end position="811"/>
    </location>
</feature>
<feature type="compositionally biased region" description="Low complexity" evidence="1">
    <location>
        <begin position="137"/>
        <end position="155"/>
    </location>
</feature>
<feature type="region of interest" description="Disordered" evidence="1">
    <location>
        <begin position="1"/>
        <end position="117"/>
    </location>
</feature>
<feature type="compositionally biased region" description="Low complexity" evidence="1">
    <location>
        <begin position="176"/>
        <end position="188"/>
    </location>
</feature>
<feature type="region of interest" description="Disordered" evidence="1">
    <location>
        <begin position="287"/>
        <end position="460"/>
    </location>
</feature>
<feature type="compositionally biased region" description="Basic and acidic residues" evidence="1">
    <location>
        <begin position="555"/>
        <end position="567"/>
    </location>
</feature>
<feature type="compositionally biased region" description="Acidic residues" evidence="1">
    <location>
        <begin position="538"/>
        <end position="554"/>
    </location>
</feature>
<feature type="compositionally biased region" description="Low complexity" evidence="1">
    <location>
        <begin position="787"/>
        <end position="801"/>
    </location>
</feature>
<feature type="compositionally biased region" description="Acidic residues" evidence="1">
    <location>
        <begin position="19"/>
        <end position="34"/>
    </location>
</feature>
<gene>
    <name evidence="2" type="ORF">TSOC_012019</name>
</gene>
<feature type="compositionally biased region" description="Low complexity" evidence="1">
    <location>
        <begin position="310"/>
        <end position="350"/>
    </location>
</feature>
<feature type="compositionally biased region" description="Basic and acidic residues" evidence="1">
    <location>
        <begin position="35"/>
        <end position="45"/>
    </location>
</feature>
<feature type="compositionally biased region" description="Gly residues" evidence="1">
    <location>
        <begin position="866"/>
        <end position="876"/>
    </location>
</feature>
<organism evidence="2 3">
    <name type="scientific">Tetrabaena socialis</name>
    <dbReference type="NCBI Taxonomy" id="47790"/>
    <lineage>
        <taxon>Eukaryota</taxon>
        <taxon>Viridiplantae</taxon>
        <taxon>Chlorophyta</taxon>
        <taxon>core chlorophytes</taxon>
        <taxon>Chlorophyceae</taxon>
        <taxon>CS clade</taxon>
        <taxon>Chlamydomonadales</taxon>
        <taxon>Tetrabaenaceae</taxon>
        <taxon>Tetrabaena</taxon>
    </lineage>
</organism>
<feature type="compositionally biased region" description="Low complexity" evidence="1">
    <location>
        <begin position="658"/>
        <end position="673"/>
    </location>
</feature>
<dbReference type="Proteomes" id="UP000236333">
    <property type="component" value="Unassembled WGS sequence"/>
</dbReference>
<keyword evidence="3" id="KW-1185">Reference proteome</keyword>
<accession>A0A2J7ZP28</accession>
<name>A0A2J7ZP28_9CHLO</name>
<dbReference type="AlphaFoldDB" id="A0A2J7ZP28"/>
<feature type="compositionally biased region" description="Polar residues" evidence="1">
    <location>
        <begin position="205"/>
        <end position="215"/>
    </location>
</feature>
<proteinExistence type="predicted"/>
<feature type="compositionally biased region" description="Gly residues" evidence="1">
    <location>
        <begin position="818"/>
        <end position="830"/>
    </location>
</feature>
<reference evidence="2 3" key="1">
    <citation type="journal article" date="2017" name="Mol. Biol. Evol.">
        <title>The 4-celled Tetrabaena socialis nuclear genome reveals the essential components for genetic control of cell number at the origin of multicellularity in the volvocine lineage.</title>
        <authorList>
            <person name="Featherston J."/>
            <person name="Arakaki Y."/>
            <person name="Hanschen E.R."/>
            <person name="Ferris P.J."/>
            <person name="Michod R.E."/>
            <person name="Olson B.J.S.C."/>
            <person name="Nozaki H."/>
            <person name="Durand P.M."/>
        </authorList>
    </citation>
    <scope>NUCLEOTIDE SEQUENCE [LARGE SCALE GENOMIC DNA]</scope>
    <source>
        <strain evidence="2 3">NIES-571</strain>
    </source>
</reference>
<feature type="compositionally biased region" description="Low complexity" evidence="1">
    <location>
        <begin position="901"/>
        <end position="943"/>
    </location>
</feature>
<dbReference type="OrthoDB" id="544624at2759"/>
<dbReference type="EMBL" id="PGGS01000737">
    <property type="protein sequence ID" value="PNH02023.1"/>
    <property type="molecule type" value="Genomic_DNA"/>
</dbReference>
<feature type="region of interest" description="Disordered" evidence="1">
    <location>
        <begin position="515"/>
        <end position="572"/>
    </location>
</feature>
<comment type="caution">
    <text evidence="2">The sequence shown here is derived from an EMBL/GenBank/DDBJ whole genome shotgun (WGS) entry which is preliminary data.</text>
</comment>
<evidence type="ECO:0000313" key="3">
    <source>
        <dbReference type="Proteomes" id="UP000236333"/>
    </source>
</evidence>
<feature type="compositionally biased region" description="Gly residues" evidence="1">
    <location>
        <begin position="749"/>
        <end position="765"/>
    </location>
</feature>
<feature type="region of interest" description="Disordered" evidence="1">
    <location>
        <begin position="964"/>
        <end position="986"/>
    </location>
</feature>
<feature type="compositionally biased region" description="Low complexity" evidence="1">
    <location>
        <begin position="413"/>
        <end position="428"/>
    </location>
</feature>
<feature type="compositionally biased region" description="Basic residues" evidence="1">
    <location>
        <begin position="526"/>
        <end position="535"/>
    </location>
</feature>
<feature type="compositionally biased region" description="Low complexity" evidence="1">
    <location>
        <begin position="964"/>
        <end position="979"/>
    </location>
</feature>
<feature type="region of interest" description="Disordered" evidence="1">
    <location>
        <begin position="749"/>
        <end position="951"/>
    </location>
</feature>
<sequence length="1229" mass="121961">MQKPPDGVNLHQALAFAEDAGDAGDEATESEAEEGAARRTSDRLGAKAAGKGAKAEDKGAAGRAGTRHKAAEEEDAEERGKGGKGGKGGAAAAAKDSQPARKKPKQEQAPGTGVQFDPLRNLDVLAAAALAQAYVEQPGAPGPAAGALPPGHPAASPKQRTMAAGPLTGGLPGLPGPAAAPAQAASPAAPVPTKPRSRRALPQHIATQRQAQLPSAATGAPGGDAPGLLLEEGGEDEEAPQPALAVPAGAGTVEVKIESGDCLEVESLASQQQAQQQQPQPCTDLVACAAGPQLDPEPGLQPPQPGTADTAGAGTRSATPPAAGGTAAELAAAPALPALAPGPAEPCGLPDPGQQPPPAHAPEVAPQPHADVPPAPAHPGADADGDGCSRGPSMAAVVSDAAEPAEPTSHIQLSLPPLTLTGLSAPPGASGPGPLPLAHGHGPLDLGGGPSGPEPLMPQGHSAQLNELLLAAGAGHPLSAAMMAAAGLLAPGGHMGMGMGMGMGGEAALPGGFEGSYGAAPMPPPARRRQARKRNAVSEEEEEEPEEEEEMSEEEGGRKKEGRERKGPAQSRRFYEPAAKVSFEEGMKLADGRIYVPLPFVHKNFAEEQFPLKLEADILVNGDFVHTGVQDVRLTGLELTERRRLRIVLTASGSWDEQAGAAPPGQQQQPQQLAGGGGGHLGGLQGGGYLGGMQGGAGECAWKGRPRFMMRPDGGGGGGGGALDFNALLAMQAAGMAGQNPFLAMLGAGGGGGQGQHPEPGGSGAYGSLLPPPAALAHIPPTGSGPGLEAAQQQQLMLGEGQQPGGGPGGGIDHKGGDQGAGGPAAGGCGAAPHPGYSPAQPDGLCGAMAVSGQRDDGASASAGEGAVGGPAGAGPGVQQAGGLQWQGPLSMAPGAVPPMALQQAALYQQHQQHQQGAAQQQQQQPGEAVGAPQQSGPGAASPPGAPHNGAVDSALAAMHSLAMAPQQQQPPHHQQQQQASGAADGSFGANAVAGAVAAGGGAGAQGGAGAAGQYGMAPSFLLPLLQAGQAGAQEGASAAAAAAAVAAAAAAGHMGPFPPLAAGLPHGLMNPNDLLAAAAANGQWSMDAVQTLLANGSMGQLGFFGMQRPTALPQPATTLSHATAGSTQHPRLYDGRIHVPLSLITHNFGNQEFPITIQTTVVINNEVVGNSVQARIVKYKKHKRPNHFNYWITGLQKTLSKYNDVRQAGVTMEPNCQVVRVNLVAAGQ</sequence>
<evidence type="ECO:0000256" key="1">
    <source>
        <dbReference type="SAM" id="MobiDB-lite"/>
    </source>
</evidence>
<protein>
    <submittedName>
        <fullName evidence="2">Uncharacterized protein</fullName>
    </submittedName>
</protein>